<evidence type="ECO:0000256" key="1">
    <source>
        <dbReference type="ARBA" id="ARBA00001974"/>
    </source>
</evidence>
<dbReference type="eggNOG" id="COG0685">
    <property type="taxonomic scope" value="Bacteria"/>
</dbReference>
<comment type="catalytic activity">
    <reaction evidence="11">
        <text>(6S)-5-methyl-5,6,7,8-tetrahydrofolate + NAD(+) = (6R)-5,10-methylene-5,6,7,8-tetrahydrofolate + NADH + H(+)</text>
        <dbReference type="Rhea" id="RHEA:19821"/>
        <dbReference type="ChEBI" id="CHEBI:15378"/>
        <dbReference type="ChEBI" id="CHEBI:15636"/>
        <dbReference type="ChEBI" id="CHEBI:18608"/>
        <dbReference type="ChEBI" id="CHEBI:57540"/>
        <dbReference type="ChEBI" id="CHEBI:57945"/>
        <dbReference type="EC" id="1.5.1.54"/>
    </reaction>
    <physiologicalReaction direction="right-to-left" evidence="11">
        <dbReference type="Rhea" id="RHEA:19823"/>
    </physiologicalReaction>
</comment>
<dbReference type="CDD" id="cd00537">
    <property type="entry name" value="MTHFR"/>
    <property type="match status" value="1"/>
</dbReference>
<keyword evidence="4" id="KW-0028">Amino-acid biosynthesis</keyword>
<dbReference type="OrthoDB" id="9812555at2"/>
<dbReference type="EC" id="1.5.1.54" evidence="12"/>
<proteinExistence type="inferred from homology"/>
<keyword evidence="7 12" id="KW-0560">Oxidoreductase</keyword>
<comment type="pathway">
    <text evidence="10">Amino-acid biosynthesis; L-methionine biosynthesis via de novo pathway.</text>
</comment>
<dbReference type="EMBL" id="JNUP01000065">
    <property type="protein sequence ID" value="KGE71567.1"/>
    <property type="molecule type" value="Genomic_DNA"/>
</dbReference>
<evidence type="ECO:0000256" key="2">
    <source>
        <dbReference type="ARBA" id="ARBA00004777"/>
    </source>
</evidence>
<dbReference type="UniPathway" id="UPA00193"/>
<dbReference type="PANTHER" id="PTHR45754">
    <property type="entry name" value="METHYLENETETRAHYDROFOLATE REDUCTASE"/>
    <property type="match status" value="1"/>
</dbReference>
<evidence type="ECO:0000256" key="3">
    <source>
        <dbReference type="ARBA" id="ARBA00006743"/>
    </source>
</evidence>
<dbReference type="GO" id="GO:0106312">
    <property type="term" value="F:methylenetetrahydrofolate reductase (NADH) activity"/>
    <property type="evidence" value="ECO:0007669"/>
    <property type="project" value="UniProtKB-EC"/>
</dbReference>
<comment type="caution">
    <text evidence="13">The sequence shown here is derived from an EMBL/GenBank/DDBJ whole genome shotgun (WGS) entry which is preliminary data.</text>
</comment>
<gene>
    <name evidence="13" type="ORF">DC28_09760</name>
</gene>
<name>A0A098QYK2_9SPIO</name>
<evidence type="ECO:0000256" key="5">
    <source>
        <dbReference type="ARBA" id="ARBA00022630"/>
    </source>
</evidence>
<comment type="similarity">
    <text evidence="3 12">Belongs to the methylenetetrahydrofolate reductase family.</text>
</comment>
<dbReference type="STRING" id="1480694.DC28_09760"/>
<sequence length="295" mass="32516">MVQLFQGCTEEGKTPFSFEFFPPKTPAGWEKLYATITQLLPLRPAYVSVTYGAGGGTRDNTHELVRRLNDQGVPVVAHLTCEGSSEPEIREILETYDREGIHNILALKGDVPMDRRTPGPSFEYAADLVSYIRRRFPHFGIGVAGFPEGHPDCPNRLQEMDYLKAKVDAGADYVVTQLFFDNRDFYDFRDRAELAGIQVPIIAGIMPITTRKGMARMAELAGGARFPAKLLKAVGRAADEQGVARVGAHWATEQISDLLANHVAGVHLYTLNTSTSSLEILKNLGLTSYSIKSDV</sequence>
<organism evidence="13 14">
    <name type="scientific">Spirochaeta lutea</name>
    <dbReference type="NCBI Taxonomy" id="1480694"/>
    <lineage>
        <taxon>Bacteria</taxon>
        <taxon>Pseudomonadati</taxon>
        <taxon>Spirochaetota</taxon>
        <taxon>Spirochaetia</taxon>
        <taxon>Spirochaetales</taxon>
        <taxon>Spirochaetaceae</taxon>
        <taxon>Spirochaeta</taxon>
    </lineage>
</organism>
<dbReference type="PANTHER" id="PTHR45754:SF3">
    <property type="entry name" value="METHYLENETETRAHYDROFOLATE REDUCTASE (NADPH)"/>
    <property type="match status" value="1"/>
</dbReference>
<reference evidence="13 14" key="1">
    <citation type="submission" date="2014-05" db="EMBL/GenBank/DDBJ databases">
        <title>De novo Genome Sequence of Spirocheata sp.</title>
        <authorList>
            <person name="Shivani Y."/>
            <person name="Subhash Y."/>
            <person name="Tushar L."/>
            <person name="Sasikala C."/>
            <person name="Ramana C.V."/>
        </authorList>
    </citation>
    <scope>NUCLEOTIDE SEQUENCE [LARGE SCALE GENOMIC DNA]</scope>
    <source>
        <strain evidence="13 14">JC230</strain>
    </source>
</reference>
<comment type="pathway">
    <text evidence="2 12">One-carbon metabolism; tetrahydrofolate interconversion.</text>
</comment>
<dbReference type="GO" id="GO:0005829">
    <property type="term" value="C:cytosol"/>
    <property type="evidence" value="ECO:0007669"/>
    <property type="project" value="InterPro"/>
</dbReference>
<keyword evidence="14" id="KW-1185">Reference proteome</keyword>
<evidence type="ECO:0000256" key="10">
    <source>
        <dbReference type="ARBA" id="ARBA00034478"/>
    </source>
</evidence>
<dbReference type="NCBIfam" id="TIGR00676">
    <property type="entry name" value="fadh2"/>
    <property type="match status" value="1"/>
</dbReference>
<evidence type="ECO:0000256" key="6">
    <source>
        <dbReference type="ARBA" id="ARBA00022827"/>
    </source>
</evidence>
<keyword evidence="8" id="KW-0520">NAD</keyword>
<dbReference type="GO" id="GO:0071949">
    <property type="term" value="F:FAD binding"/>
    <property type="evidence" value="ECO:0007669"/>
    <property type="project" value="TreeGrafter"/>
</dbReference>
<accession>A0A098QYK2</accession>
<keyword evidence="9" id="KW-0486">Methionine biosynthesis</keyword>
<dbReference type="Proteomes" id="UP000029692">
    <property type="component" value="Unassembled WGS sequence"/>
</dbReference>
<comment type="cofactor">
    <cofactor evidence="1 12">
        <name>FAD</name>
        <dbReference type="ChEBI" id="CHEBI:57692"/>
    </cofactor>
</comment>
<dbReference type="GO" id="GO:0035999">
    <property type="term" value="P:tetrahydrofolate interconversion"/>
    <property type="evidence" value="ECO:0007669"/>
    <property type="project" value="UniProtKB-UniPathway"/>
</dbReference>
<evidence type="ECO:0000256" key="11">
    <source>
        <dbReference type="ARBA" id="ARBA00048628"/>
    </source>
</evidence>
<dbReference type="InterPro" id="IPR003171">
    <property type="entry name" value="Mehydrof_redctse-like"/>
</dbReference>
<dbReference type="InterPro" id="IPR004620">
    <property type="entry name" value="MTHF_reductase_bac"/>
</dbReference>
<evidence type="ECO:0000256" key="4">
    <source>
        <dbReference type="ARBA" id="ARBA00022605"/>
    </source>
</evidence>
<keyword evidence="6 12" id="KW-0274">FAD</keyword>
<evidence type="ECO:0000256" key="12">
    <source>
        <dbReference type="RuleBase" id="RU003862"/>
    </source>
</evidence>
<evidence type="ECO:0000313" key="14">
    <source>
        <dbReference type="Proteomes" id="UP000029692"/>
    </source>
</evidence>
<dbReference type="InterPro" id="IPR029041">
    <property type="entry name" value="FAD-linked_oxidoreductase-like"/>
</dbReference>
<dbReference type="GO" id="GO:0009086">
    <property type="term" value="P:methionine biosynthetic process"/>
    <property type="evidence" value="ECO:0007669"/>
    <property type="project" value="UniProtKB-KW"/>
</dbReference>
<dbReference type="Pfam" id="PF02219">
    <property type="entry name" value="MTHFR"/>
    <property type="match status" value="1"/>
</dbReference>
<evidence type="ECO:0000256" key="7">
    <source>
        <dbReference type="ARBA" id="ARBA00023002"/>
    </source>
</evidence>
<evidence type="ECO:0000256" key="9">
    <source>
        <dbReference type="ARBA" id="ARBA00023167"/>
    </source>
</evidence>
<evidence type="ECO:0000256" key="8">
    <source>
        <dbReference type="ARBA" id="ARBA00023027"/>
    </source>
</evidence>
<dbReference type="SUPFAM" id="SSF51730">
    <property type="entry name" value="FAD-linked oxidoreductase"/>
    <property type="match status" value="1"/>
</dbReference>
<dbReference type="AlphaFoldDB" id="A0A098QYK2"/>
<dbReference type="Gene3D" id="3.20.20.220">
    <property type="match status" value="1"/>
</dbReference>
<protein>
    <recommendedName>
        <fullName evidence="12">Methylenetetrahydrofolate reductase</fullName>
        <ecNumber evidence="12">1.5.1.54</ecNumber>
    </recommendedName>
</protein>
<keyword evidence="5 12" id="KW-0285">Flavoprotein</keyword>
<evidence type="ECO:0000313" key="13">
    <source>
        <dbReference type="EMBL" id="KGE71567.1"/>
    </source>
</evidence>